<gene>
    <name evidence="2" type="ORF">DAY19_04310</name>
</gene>
<dbReference type="EMBL" id="QDKL01000001">
    <property type="protein sequence ID" value="RZF23001.1"/>
    <property type="molecule type" value="Genomic_DNA"/>
</dbReference>
<dbReference type="InterPro" id="IPR005835">
    <property type="entry name" value="NTP_transferase_dom"/>
</dbReference>
<comment type="caution">
    <text evidence="2">The sequence shown here is derived from an EMBL/GenBank/DDBJ whole genome shotgun (WGS) entry which is preliminary data.</text>
</comment>
<dbReference type="Gene3D" id="3.90.550.10">
    <property type="entry name" value="Spore Coat Polysaccharide Biosynthesis Protein SpsA, Chain A"/>
    <property type="match status" value="1"/>
</dbReference>
<reference evidence="3" key="1">
    <citation type="journal article" date="2019" name="Int. J. Syst. Evol. Microbiol.">
        <title>Halobacteriovorax valvorus sp. nov., a novel prokaryotic predator isolated from coastal seawater of China.</title>
        <authorList>
            <person name="Chen M.-X."/>
        </authorList>
    </citation>
    <scope>NUCLEOTIDE SEQUENCE [LARGE SCALE GENOMIC DNA]</scope>
    <source>
        <strain evidence="3">BL9</strain>
    </source>
</reference>
<proteinExistence type="predicted"/>
<feature type="domain" description="Nucleotidyl transferase" evidence="1">
    <location>
        <begin position="24"/>
        <end position="134"/>
    </location>
</feature>
<dbReference type="InterPro" id="IPR050486">
    <property type="entry name" value="Mannose-1P_guanyltransferase"/>
</dbReference>
<evidence type="ECO:0000313" key="2">
    <source>
        <dbReference type="EMBL" id="RZF23001.1"/>
    </source>
</evidence>
<evidence type="ECO:0000259" key="1">
    <source>
        <dbReference type="Pfam" id="PF00483"/>
    </source>
</evidence>
<accession>A0ABY0IJ76</accession>
<protein>
    <recommendedName>
        <fullName evidence="1">Nucleotidyl transferase domain-containing protein</fullName>
    </recommendedName>
</protein>
<evidence type="ECO:0000313" key="3">
    <source>
        <dbReference type="Proteomes" id="UP000443582"/>
    </source>
</evidence>
<name>A0ABY0IJ76_9BACT</name>
<keyword evidence="3" id="KW-1185">Reference proteome</keyword>
<dbReference type="InterPro" id="IPR029044">
    <property type="entry name" value="Nucleotide-diphossugar_trans"/>
</dbReference>
<sequence>MKTLSCVLQRFLKEVVMIKTCFIASAGFGTRMGELGKVIPKPLWPFLNLKMLDLQVAYARNLGCENIYINSHHCHEEMLDWAKDKNVTLLYEPEILGSGGCIHNLKKVVDNEIILIINSDQFYFFDFENIKSDYYNLERCDAVAHLYAINVDGNSSYNETVLKDGHLIDIIPHEGSGDYFTYSGVGLINLGKVNYTPGSSGFFKTVCDYKSSNVLMSLPDNPVFLDLGTLDKYLSVISKLDEIPNVIVNFLKGIPELDTSDFKSQKKMTWCGVTFDFENKLIKYNGASYSF</sequence>
<dbReference type="PANTHER" id="PTHR22572">
    <property type="entry name" value="SUGAR-1-PHOSPHATE GUANYL TRANSFERASE"/>
    <property type="match status" value="1"/>
</dbReference>
<dbReference type="SUPFAM" id="SSF53448">
    <property type="entry name" value="Nucleotide-diphospho-sugar transferases"/>
    <property type="match status" value="1"/>
</dbReference>
<organism evidence="2 3">
    <name type="scientific">Halobacteriovorax vibrionivorans</name>
    <dbReference type="NCBI Taxonomy" id="2152716"/>
    <lineage>
        <taxon>Bacteria</taxon>
        <taxon>Pseudomonadati</taxon>
        <taxon>Bdellovibrionota</taxon>
        <taxon>Bacteriovoracia</taxon>
        <taxon>Bacteriovoracales</taxon>
        <taxon>Halobacteriovoraceae</taxon>
        <taxon>Halobacteriovorax</taxon>
    </lineage>
</organism>
<dbReference type="Proteomes" id="UP000443582">
    <property type="component" value="Unassembled WGS sequence"/>
</dbReference>
<dbReference type="Pfam" id="PF00483">
    <property type="entry name" value="NTP_transferase"/>
    <property type="match status" value="1"/>
</dbReference>